<evidence type="ECO:0000256" key="1">
    <source>
        <dbReference type="SAM" id="MobiDB-lite"/>
    </source>
</evidence>
<dbReference type="GeneID" id="62009394"/>
<dbReference type="EMBL" id="JAWXYC010000006">
    <property type="protein sequence ID" value="MDX5955824.1"/>
    <property type="molecule type" value="Genomic_DNA"/>
</dbReference>
<feature type="region of interest" description="Disordered" evidence="1">
    <location>
        <begin position="77"/>
        <end position="110"/>
    </location>
</feature>
<name>A0ABU4PH44_AZOBR</name>
<evidence type="ECO:0000313" key="3">
    <source>
        <dbReference type="Proteomes" id="UP001277471"/>
    </source>
</evidence>
<gene>
    <name evidence="2" type="ORF">SIM66_32140</name>
</gene>
<accession>A0ABU4PH44</accession>
<protein>
    <recommendedName>
        <fullName evidence="4">Secreted protein</fullName>
    </recommendedName>
</protein>
<organism evidence="2 3">
    <name type="scientific">Azospirillum brasilense</name>
    <dbReference type="NCBI Taxonomy" id="192"/>
    <lineage>
        <taxon>Bacteria</taxon>
        <taxon>Pseudomonadati</taxon>
        <taxon>Pseudomonadota</taxon>
        <taxon>Alphaproteobacteria</taxon>
        <taxon>Rhodospirillales</taxon>
        <taxon>Azospirillaceae</taxon>
        <taxon>Azospirillum</taxon>
    </lineage>
</organism>
<comment type="caution">
    <text evidence="2">The sequence shown here is derived from an EMBL/GenBank/DDBJ whole genome shotgun (WGS) entry which is preliminary data.</text>
</comment>
<reference evidence="2 3" key="1">
    <citation type="submission" date="2023-11" db="EMBL/GenBank/DDBJ databases">
        <title>MicrobeMod: A computational toolkit for identifying prokaryotic methylation and restriction-modification with nanopore sequencing.</title>
        <authorList>
            <person name="Crits-Christoph A."/>
            <person name="Kang S.C."/>
            <person name="Lee H."/>
            <person name="Ostrov N."/>
        </authorList>
    </citation>
    <scope>NUCLEOTIDE SEQUENCE [LARGE SCALE GENOMIC DNA]</scope>
    <source>
        <strain evidence="2 3">ATCC 29145</strain>
    </source>
</reference>
<dbReference type="RefSeq" id="WP_167555951.1">
    <property type="nucleotide sequence ID" value="NZ_CP012919.1"/>
</dbReference>
<sequence length="110" mass="11937">MAILHNTMLRITMLRITMLRIAHSFDAPIPAVRMAGAEDRQPSRAAFFEWPCDGTPSGSSLERGAWAMQARRSTRIGAGFYGSPPAKPASSAGDRHRSAKSVSILAPTKR</sequence>
<evidence type="ECO:0000313" key="2">
    <source>
        <dbReference type="EMBL" id="MDX5955824.1"/>
    </source>
</evidence>
<evidence type="ECO:0008006" key="4">
    <source>
        <dbReference type="Google" id="ProtNLM"/>
    </source>
</evidence>
<proteinExistence type="predicted"/>
<dbReference type="Proteomes" id="UP001277471">
    <property type="component" value="Unassembled WGS sequence"/>
</dbReference>
<keyword evidence="3" id="KW-1185">Reference proteome</keyword>